<dbReference type="GO" id="GO:0006355">
    <property type="term" value="P:regulation of DNA-templated transcription"/>
    <property type="evidence" value="ECO:0007669"/>
    <property type="project" value="InterPro"/>
</dbReference>
<evidence type="ECO:0000256" key="1">
    <source>
        <dbReference type="ARBA" id="ARBA00023125"/>
    </source>
</evidence>
<evidence type="ECO:0000259" key="3">
    <source>
        <dbReference type="PROSITE" id="PS50110"/>
    </source>
</evidence>
<dbReference type="SUPFAM" id="SSF46894">
    <property type="entry name" value="C-terminal effector domain of the bipartite response regulators"/>
    <property type="match status" value="1"/>
</dbReference>
<organism evidence="4">
    <name type="scientific">marine sediment metagenome</name>
    <dbReference type="NCBI Taxonomy" id="412755"/>
    <lineage>
        <taxon>unclassified sequences</taxon>
        <taxon>metagenomes</taxon>
        <taxon>ecological metagenomes</taxon>
    </lineage>
</organism>
<dbReference type="PROSITE" id="PS00622">
    <property type="entry name" value="HTH_LUXR_1"/>
    <property type="match status" value="1"/>
</dbReference>
<dbReference type="AlphaFoldDB" id="A0A0F8XLU4"/>
<proteinExistence type="predicted"/>
<protein>
    <recommendedName>
        <fullName evidence="5">HTH luxR-type domain-containing protein</fullName>
    </recommendedName>
</protein>
<dbReference type="PANTHER" id="PTHR43214">
    <property type="entry name" value="TWO-COMPONENT RESPONSE REGULATOR"/>
    <property type="match status" value="1"/>
</dbReference>
<dbReference type="PROSITE" id="PS50110">
    <property type="entry name" value="RESPONSE_REGULATORY"/>
    <property type="match status" value="1"/>
</dbReference>
<dbReference type="CDD" id="cd06170">
    <property type="entry name" value="LuxR_C_like"/>
    <property type="match status" value="1"/>
</dbReference>
<dbReference type="InterPro" id="IPR016032">
    <property type="entry name" value="Sig_transdc_resp-reg_C-effctor"/>
</dbReference>
<dbReference type="PRINTS" id="PR00038">
    <property type="entry name" value="HTHLUXR"/>
</dbReference>
<evidence type="ECO:0000259" key="2">
    <source>
        <dbReference type="PROSITE" id="PS50043"/>
    </source>
</evidence>
<name>A0A0F8XLU4_9ZZZZ</name>
<dbReference type="PANTHER" id="PTHR43214:SF43">
    <property type="entry name" value="TWO-COMPONENT RESPONSE REGULATOR"/>
    <property type="match status" value="1"/>
</dbReference>
<dbReference type="SUPFAM" id="SSF52172">
    <property type="entry name" value="CheY-like"/>
    <property type="match status" value="1"/>
</dbReference>
<feature type="domain" description="Response regulatory" evidence="3">
    <location>
        <begin position="12"/>
        <end position="126"/>
    </location>
</feature>
<evidence type="ECO:0000313" key="4">
    <source>
        <dbReference type="EMBL" id="KKK70042.1"/>
    </source>
</evidence>
<accession>A0A0F8XLU4</accession>
<dbReference type="InterPro" id="IPR001789">
    <property type="entry name" value="Sig_transdc_resp-reg_receiver"/>
</dbReference>
<dbReference type="Pfam" id="PF00196">
    <property type="entry name" value="GerE"/>
    <property type="match status" value="1"/>
</dbReference>
<gene>
    <name evidence="4" type="ORF">LCGC14_2927970</name>
</gene>
<feature type="domain" description="HTH luxR-type" evidence="2">
    <location>
        <begin position="154"/>
        <end position="219"/>
    </location>
</feature>
<dbReference type="GO" id="GO:0000160">
    <property type="term" value="P:phosphorelay signal transduction system"/>
    <property type="evidence" value="ECO:0007669"/>
    <property type="project" value="InterPro"/>
</dbReference>
<dbReference type="InterPro" id="IPR000792">
    <property type="entry name" value="Tscrpt_reg_LuxR_C"/>
</dbReference>
<reference evidence="4" key="1">
    <citation type="journal article" date="2015" name="Nature">
        <title>Complex archaea that bridge the gap between prokaryotes and eukaryotes.</title>
        <authorList>
            <person name="Spang A."/>
            <person name="Saw J.H."/>
            <person name="Jorgensen S.L."/>
            <person name="Zaremba-Niedzwiedzka K."/>
            <person name="Martijn J."/>
            <person name="Lind A.E."/>
            <person name="van Eijk R."/>
            <person name="Schleper C."/>
            <person name="Guy L."/>
            <person name="Ettema T.J."/>
        </authorList>
    </citation>
    <scope>NUCLEOTIDE SEQUENCE</scope>
</reference>
<evidence type="ECO:0008006" key="5">
    <source>
        <dbReference type="Google" id="ProtNLM"/>
    </source>
</evidence>
<dbReference type="SMART" id="SM00421">
    <property type="entry name" value="HTH_LUXR"/>
    <property type="match status" value="1"/>
</dbReference>
<dbReference type="PROSITE" id="PS50043">
    <property type="entry name" value="HTH_LUXR_2"/>
    <property type="match status" value="1"/>
</dbReference>
<sequence>MSEAYERLDELRLLIVHDHGLAREGMLALFRSTEQIRAKGVEAAEAAWVARHLAPDVVLIALALSGACAFETAESILQECRSSRMMFLDDTLRPHHLRMTLAAGAHGYWTKRASFDQLCEAIRRVASGGSSVCPAARRYLVGSDGKMRFDQAANGTPLARITRRERQVLVLLAEGLSVKQVAERLCLSPRTVDSHRSNLMKKLGIHKIVDLVRLALREGLIKD</sequence>
<dbReference type="Gene3D" id="3.40.50.2300">
    <property type="match status" value="1"/>
</dbReference>
<dbReference type="GO" id="GO:0003677">
    <property type="term" value="F:DNA binding"/>
    <property type="evidence" value="ECO:0007669"/>
    <property type="project" value="UniProtKB-KW"/>
</dbReference>
<keyword evidence="1" id="KW-0238">DNA-binding</keyword>
<dbReference type="InterPro" id="IPR039420">
    <property type="entry name" value="WalR-like"/>
</dbReference>
<comment type="caution">
    <text evidence="4">The sequence shown here is derived from an EMBL/GenBank/DDBJ whole genome shotgun (WGS) entry which is preliminary data.</text>
</comment>
<dbReference type="EMBL" id="LAZR01058370">
    <property type="protein sequence ID" value="KKK70042.1"/>
    <property type="molecule type" value="Genomic_DNA"/>
</dbReference>
<dbReference type="InterPro" id="IPR011006">
    <property type="entry name" value="CheY-like_superfamily"/>
</dbReference>